<dbReference type="AlphaFoldDB" id="A0A0S4VSQ7"/>
<gene>
    <name evidence="5" type="ORF">RD1301_v1_1750001</name>
    <name evidence="2" type="ORF">RUN1744_v1_2200003</name>
    <name evidence="3" type="ORF">TD1301_v1_4120003</name>
    <name evidence="4" type="ORF">TF3108_v1_920003</name>
</gene>
<feature type="signal peptide" evidence="1">
    <location>
        <begin position="1"/>
        <end position="29"/>
    </location>
</feature>
<evidence type="ECO:0000313" key="3">
    <source>
        <dbReference type="EMBL" id="CUV37599.1"/>
    </source>
</evidence>
<reference evidence="3" key="1">
    <citation type="submission" date="2015-10" db="EMBL/GenBank/DDBJ databases">
        <authorList>
            <person name="Gilbert D.G."/>
        </authorList>
    </citation>
    <scope>NUCLEOTIDE SEQUENCE</scope>
    <source>
        <strain evidence="3">Phyl III-seqv23</strain>
    </source>
</reference>
<proteinExistence type="predicted"/>
<sequence length="177" mass="19020">MRNSKLTSPATFAAAISLTLGLISQSTSADPLPTGTFKIVGVNGICADVTLNPNDGTTLYSGQCVTGNLGQQFTYNPLTKQVLPVALPGSCLAEEIAFGVTTIKVRTCDTSNLRQQFEQWGPDSSGTYYITGNPLISGYWWCLRNDQTVLTAENCSPTQLGTPNNSNPKYHWTLPPI</sequence>
<dbReference type="EMBL" id="LN899823">
    <property type="protein sequence ID" value="CUV26699.1"/>
    <property type="molecule type" value="Genomic_DNA"/>
</dbReference>
<organism evidence="3">
    <name type="scientific">Ralstonia solanacearum</name>
    <name type="common">Pseudomonas solanacearum</name>
    <dbReference type="NCBI Taxonomy" id="305"/>
    <lineage>
        <taxon>Bacteria</taxon>
        <taxon>Pseudomonadati</taxon>
        <taxon>Pseudomonadota</taxon>
        <taxon>Betaproteobacteria</taxon>
        <taxon>Burkholderiales</taxon>
        <taxon>Burkholderiaceae</taxon>
        <taxon>Ralstonia</taxon>
        <taxon>Ralstonia solanacearum species complex</taxon>
    </lineage>
</organism>
<dbReference type="InterPro" id="IPR035992">
    <property type="entry name" value="Ricin_B-like_lectins"/>
</dbReference>
<evidence type="ECO:0000313" key="2">
    <source>
        <dbReference type="EMBL" id="CUV26699.1"/>
    </source>
</evidence>
<protein>
    <submittedName>
        <fullName evidence="3">Uncharacterized protein</fullName>
    </submittedName>
</protein>
<evidence type="ECO:0000313" key="4">
    <source>
        <dbReference type="EMBL" id="CUV41951.1"/>
    </source>
</evidence>
<keyword evidence="1" id="KW-0732">Signal</keyword>
<dbReference type="EMBL" id="LN899826">
    <property type="protein sequence ID" value="CUV41951.1"/>
    <property type="molecule type" value="Genomic_DNA"/>
</dbReference>
<dbReference type="PROSITE" id="PS50231">
    <property type="entry name" value="RICIN_B_LECTIN"/>
    <property type="match status" value="1"/>
</dbReference>
<accession>A0A0S4VSQ7</accession>
<name>A0A0S4VSQ7_RALSL</name>
<evidence type="ECO:0000256" key="1">
    <source>
        <dbReference type="SAM" id="SignalP"/>
    </source>
</evidence>
<dbReference type="SUPFAM" id="SSF50370">
    <property type="entry name" value="Ricin B-like lectins"/>
    <property type="match status" value="1"/>
</dbReference>
<dbReference type="Gene3D" id="2.80.10.50">
    <property type="match status" value="1"/>
</dbReference>
<evidence type="ECO:0000313" key="5">
    <source>
        <dbReference type="EMBL" id="CUV61752.1"/>
    </source>
</evidence>
<feature type="chain" id="PRO_5013467411" evidence="1">
    <location>
        <begin position="30"/>
        <end position="177"/>
    </location>
</feature>
<dbReference type="EMBL" id="LN899822">
    <property type="protein sequence ID" value="CUV61752.1"/>
    <property type="molecule type" value="Genomic_DNA"/>
</dbReference>
<dbReference type="EMBL" id="LN899825">
    <property type="protein sequence ID" value="CUV37599.1"/>
    <property type="molecule type" value="Genomic_DNA"/>
</dbReference>